<dbReference type="AlphaFoldDB" id="A0A5C4MJZ3"/>
<keyword evidence="2" id="KW-0503">Monooxygenase</keyword>
<reference evidence="2 3" key="1">
    <citation type="submission" date="2019-05" db="EMBL/GenBank/DDBJ databases">
        <title>Mumia sp. nov., isolated from the intestinal contents of plateau pika (Ochotona curzoniae) in the Qinghai-Tibet plateau of China.</title>
        <authorList>
            <person name="Tian Z."/>
        </authorList>
    </citation>
    <scope>NUCLEOTIDE SEQUENCE [LARGE SCALE GENOMIC DNA]</scope>
    <source>
        <strain evidence="3">527</strain>
        <strain evidence="2">Z527</strain>
    </source>
</reference>
<dbReference type="Gene3D" id="3.30.70.100">
    <property type="match status" value="1"/>
</dbReference>
<dbReference type="EMBL" id="VDFR01000185">
    <property type="protein sequence ID" value="TNC32848.1"/>
    <property type="molecule type" value="Genomic_DNA"/>
</dbReference>
<dbReference type="InterPro" id="IPR052936">
    <property type="entry name" value="Jasmonate_Hydroxylase-like"/>
</dbReference>
<dbReference type="GO" id="GO:0004497">
    <property type="term" value="F:monooxygenase activity"/>
    <property type="evidence" value="ECO:0007669"/>
    <property type="project" value="UniProtKB-KW"/>
</dbReference>
<evidence type="ECO:0000313" key="2">
    <source>
        <dbReference type="EMBL" id="TNC42422.1"/>
    </source>
</evidence>
<dbReference type="InterPro" id="IPR011008">
    <property type="entry name" value="Dimeric_a/b-barrel"/>
</dbReference>
<evidence type="ECO:0000313" key="1">
    <source>
        <dbReference type="EMBL" id="TNC32848.1"/>
    </source>
</evidence>
<evidence type="ECO:0000313" key="3">
    <source>
        <dbReference type="Proteomes" id="UP000306740"/>
    </source>
</evidence>
<dbReference type="SUPFAM" id="SSF54909">
    <property type="entry name" value="Dimeric alpha+beta barrel"/>
    <property type="match status" value="1"/>
</dbReference>
<keyword evidence="2" id="KW-0560">Oxidoreductase</keyword>
<dbReference type="PANTHER" id="PTHR37811">
    <property type="entry name" value="BLL5343 PROTEIN"/>
    <property type="match status" value="1"/>
</dbReference>
<protein>
    <submittedName>
        <fullName evidence="2">Antibiotic biosynthesis monooxygenase</fullName>
    </submittedName>
</protein>
<accession>A0A5C4MJZ3</accession>
<sequence length="108" mass="11935">MSFADTPEPPYTAVIFTSLRTDGDLGYGVMSARMGELACEQPGYLGMESARDGLGITVSYWRDDAAAAAWKQVAEHLVAQQRGRDVWYEDYRVRVATVTREYGPPNPG</sequence>
<name>A0A5C4MJZ3_9ACTN</name>
<dbReference type="EMBL" id="VDFR01000096">
    <property type="protein sequence ID" value="TNC42422.1"/>
    <property type="molecule type" value="Genomic_DNA"/>
</dbReference>
<proteinExistence type="predicted"/>
<dbReference type="OrthoDB" id="9797060at2"/>
<dbReference type="Proteomes" id="UP000306740">
    <property type="component" value="Unassembled WGS sequence"/>
</dbReference>
<gene>
    <name evidence="2" type="ORF">FHE65_21115</name>
    <name evidence="1" type="ORF">FHE65_30000</name>
</gene>
<organism evidence="2 3">
    <name type="scientific">Mumia zhuanghuii</name>
    <dbReference type="NCBI Taxonomy" id="2585211"/>
    <lineage>
        <taxon>Bacteria</taxon>
        <taxon>Bacillati</taxon>
        <taxon>Actinomycetota</taxon>
        <taxon>Actinomycetes</taxon>
        <taxon>Propionibacteriales</taxon>
        <taxon>Nocardioidaceae</taxon>
        <taxon>Mumia</taxon>
    </lineage>
</organism>
<dbReference type="PANTHER" id="PTHR37811:SF2">
    <property type="entry name" value="ABM DOMAIN-CONTAINING PROTEIN"/>
    <property type="match status" value="1"/>
</dbReference>
<comment type="caution">
    <text evidence="2">The sequence shown here is derived from an EMBL/GenBank/DDBJ whole genome shotgun (WGS) entry which is preliminary data.</text>
</comment>
<dbReference type="RefSeq" id="WP_139085306.1">
    <property type="nucleotide sequence ID" value="NZ_VDFR01000096.1"/>
</dbReference>